<organism evidence="1 2">
    <name type="scientific">Candidatus Methylacidiphilum infernorum</name>
    <dbReference type="NCBI Taxonomy" id="511746"/>
    <lineage>
        <taxon>Bacteria</taxon>
        <taxon>Pseudomonadati</taxon>
        <taxon>Verrucomicrobiota</taxon>
        <taxon>Methylacidiphilae</taxon>
        <taxon>Methylacidiphilales</taxon>
        <taxon>Methylacidiphilaceae</taxon>
        <taxon>Methylacidiphilum (ex Ratnadevi et al. 2023)</taxon>
    </lineage>
</organism>
<proteinExistence type="predicted"/>
<dbReference type="RefSeq" id="WP_206847954.1">
    <property type="nucleotide sequence ID" value="NZ_CP065956.1"/>
</dbReference>
<reference evidence="1 2" key="1">
    <citation type="submission" date="2020-12" db="EMBL/GenBank/DDBJ databases">
        <authorList>
            <person name="Awala S.I."/>
            <person name="Gwak J.-H."/>
            <person name="Kim S.-J."/>
            <person name="Rhee S.-K."/>
        </authorList>
    </citation>
    <scope>NUCLEOTIDE SEQUENCE [LARGE SCALE GENOMIC DNA]</scope>
    <source>
        <strain evidence="1 2">IT5</strain>
    </source>
</reference>
<dbReference type="EMBL" id="CP065956">
    <property type="protein sequence ID" value="QSR87507.1"/>
    <property type="molecule type" value="Genomic_DNA"/>
</dbReference>
<sequence length="541" mass="59113">MASTLCRLGLRRAGIGLLLFLSLTSSFLTALIGAEEFSQQELESLTPQEEVSCSVDREKLEKILAEGGIAVPPPRPAIKLSGYVDASYDYNYFNAPSFGSLPLFAAQTLSGQSILSPAVAVAPLRYADDGIPGGGFNLNQLKVVLEKELAKENKFDGAFRFDLMLGQDAGLGVPDSVEGLGTANSTTFGLNSSTIFVEQAYAAFQIPAGDEHRVEIHLGKFEAPVGFEVLERPSNLNFSYGLFFNNVEPFVLVGSQVYYQLNASWRVRGGLVDGGFNTSRGGFPYFGFLSNTINNLPAYLVTFNLDYSSKDKKLLNTFALLYGFNGTNPPGFATSPVPSLSYPGAYANGDIIPGPYNNNGTYMEFNDFGTWLPSFVPGERLMLSFELVGGFYNHAVAPGGITALGLEQERLLGIFPPFPFAFGYDGPTNWLGVGLYQVYKLNSFTSLNFREQYLQASWNSYLEGFIFPANIWETTLTVRIDLADNFMVRVEWRADWGDNVLDYYQPNLLVNPQSIGLKGNGLVGSSSGPIVFSAIEVVYSY</sequence>
<dbReference type="Pfam" id="PF07642">
    <property type="entry name" value="BBP2"/>
    <property type="match status" value="1"/>
</dbReference>
<protein>
    <submittedName>
        <fullName evidence="1">Outer membrane beta-barrel protein</fullName>
    </submittedName>
</protein>
<name>A0ABX7PX67_9BACT</name>
<evidence type="ECO:0000313" key="2">
    <source>
        <dbReference type="Proteomes" id="UP000663088"/>
    </source>
</evidence>
<dbReference type="InterPro" id="IPR011486">
    <property type="entry name" value="BBP2"/>
</dbReference>
<keyword evidence="2" id="KW-1185">Reference proteome</keyword>
<gene>
    <name evidence="1" type="ORF">EM20IM_04080</name>
</gene>
<evidence type="ECO:0000313" key="1">
    <source>
        <dbReference type="EMBL" id="QSR87507.1"/>
    </source>
</evidence>
<dbReference type="Proteomes" id="UP000663088">
    <property type="component" value="Chromosome"/>
</dbReference>
<accession>A0ABX7PX67</accession>